<comment type="similarity">
    <text evidence="1">Belongs to the peptidase C26 family.</text>
</comment>
<reference evidence="6 7" key="1">
    <citation type="journal article" date="2015" name="Stand. Genomic Sci.">
        <title>Genomic Encyclopedia of Bacterial and Archaeal Type Strains, Phase III: the genomes of soil and plant-associated and newly described type strains.</title>
        <authorList>
            <person name="Whitman W.B."/>
            <person name="Woyke T."/>
            <person name="Klenk H.P."/>
            <person name="Zhou Y."/>
            <person name="Lilburn T.G."/>
            <person name="Beck B.J."/>
            <person name="De Vos P."/>
            <person name="Vandamme P."/>
            <person name="Eisen J.A."/>
            <person name="Garrity G."/>
            <person name="Hugenholtz P."/>
            <person name="Kyrpides N.C."/>
        </authorList>
    </citation>
    <scope>NUCLEOTIDE SEQUENCE [LARGE SCALE GENOMIC DNA]</scope>
    <source>
        <strain evidence="6 7">CGMCC 1.10822</strain>
    </source>
</reference>
<name>A0A562RAJ8_9BURK</name>
<sequence>MRRPIVLVPACTRQIGHFPNHAAQNKYVNAVVLGARCMPLVLPALAELTDMEAVLHVADGIMLTGSASNVHSDLYGQPIRNPDLPLDAARDATVLPLIRAAVKRGIPLLGICRGFQEINVALGGTLHQAVQEVPGMMDHRDREDDSIEVQYGPAHPIHLTAGGKFAEMLGNPDQIMVNSLHGQGIDRLAPGVTVEAVAHDGLVEAYTVDAAHGFTLAVQWHPEWRITENPDSMKMFLAFGNACREFQEQRQATRMERG</sequence>
<evidence type="ECO:0000256" key="1">
    <source>
        <dbReference type="ARBA" id="ARBA00011083"/>
    </source>
</evidence>
<dbReference type="GO" id="GO:0005829">
    <property type="term" value="C:cytosol"/>
    <property type="evidence" value="ECO:0007669"/>
    <property type="project" value="TreeGrafter"/>
</dbReference>
<evidence type="ECO:0000313" key="6">
    <source>
        <dbReference type="EMBL" id="TWI66092.1"/>
    </source>
</evidence>
<dbReference type="FunFam" id="3.40.50.880:FF:000030">
    <property type="entry name" value="Gamma-glutamyl-gamma-aminobutyrate hydrolase PuuD"/>
    <property type="match status" value="1"/>
</dbReference>
<dbReference type="CDD" id="cd01745">
    <property type="entry name" value="GATase1_2"/>
    <property type="match status" value="1"/>
</dbReference>
<evidence type="ECO:0000256" key="3">
    <source>
        <dbReference type="ARBA" id="ARBA00055068"/>
    </source>
</evidence>
<organism evidence="6 7">
    <name type="scientific">Pseudoduganella lurida</name>
    <dbReference type="NCBI Taxonomy" id="1036180"/>
    <lineage>
        <taxon>Bacteria</taxon>
        <taxon>Pseudomonadati</taxon>
        <taxon>Pseudomonadota</taxon>
        <taxon>Betaproteobacteria</taxon>
        <taxon>Burkholderiales</taxon>
        <taxon>Oxalobacteraceae</taxon>
        <taxon>Telluria group</taxon>
        <taxon>Pseudoduganella</taxon>
    </lineage>
</organism>
<dbReference type="InterPro" id="IPR029062">
    <property type="entry name" value="Class_I_gatase-like"/>
</dbReference>
<comment type="function">
    <text evidence="3">Involved in the breakdown of putrescine via hydrolysis of the gamma-glutamyl linkage of gamma-glutamyl-gamma-aminobutyrate.</text>
</comment>
<dbReference type="GO" id="GO:0006598">
    <property type="term" value="P:polyamine catabolic process"/>
    <property type="evidence" value="ECO:0007669"/>
    <property type="project" value="TreeGrafter"/>
</dbReference>
<dbReference type="InterPro" id="IPR044668">
    <property type="entry name" value="PuuD-like"/>
</dbReference>
<comment type="pathway">
    <text evidence="4">Amine and polyamine degradation; putrescine degradation; 4-aminobutanoate from putrescine: step 4/4.</text>
</comment>
<dbReference type="EMBL" id="VLLB01000003">
    <property type="protein sequence ID" value="TWI66092.1"/>
    <property type="molecule type" value="Genomic_DNA"/>
</dbReference>
<dbReference type="RefSeq" id="WP_145648759.1">
    <property type="nucleotide sequence ID" value="NZ_VLLB01000003.1"/>
</dbReference>
<evidence type="ECO:0000256" key="4">
    <source>
        <dbReference type="ARBA" id="ARBA00060634"/>
    </source>
</evidence>
<keyword evidence="6" id="KW-0808">Transferase</keyword>
<dbReference type="PANTHER" id="PTHR43235">
    <property type="entry name" value="GLUTAMINE AMIDOTRANSFERASE PB2B2.05-RELATED"/>
    <property type="match status" value="1"/>
</dbReference>
<protein>
    <recommendedName>
        <fullName evidence="5">gamma-glutamyl-gamma-aminobutyrate hydrolase</fullName>
        <ecNumber evidence="5">3.5.1.94</ecNumber>
    </recommendedName>
</protein>
<dbReference type="Pfam" id="PF07722">
    <property type="entry name" value="Peptidase_C26"/>
    <property type="match status" value="1"/>
</dbReference>
<dbReference type="GO" id="GO:0033969">
    <property type="term" value="F:gamma-glutamyl-gamma-aminobutyrate hydrolase activity"/>
    <property type="evidence" value="ECO:0007669"/>
    <property type="project" value="UniProtKB-EC"/>
</dbReference>
<dbReference type="Gene3D" id="3.40.50.880">
    <property type="match status" value="1"/>
</dbReference>
<comment type="caution">
    <text evidence="6">The sequence shown here is derived from an EMBL/GenBank/DDBJ whole genome shotgun (WGS) entry which is preliminary data.</text>
</comment>
<keyword evidence="7" id="KW-1185">Reference proteome</keyword>
<dbReference type="PROSITE" id="PS51273">
    <property type="entry name" value="GATASE_TYPE_1"/>
    <property type="match status" value="1"/>
</dbReference>
<proteinExistence type="inferred from homology"/>
<dbReference type="AlphaFoldDB" id="A0A562RAJ8"/>
<accession>A0A562RAJ8</accession>
<evidence type="ECO:0000256" key="5">
    <source>
        <dbReference type="ARBA" id="ARBA00066788"/>
    </source>
</evidence>
<dbReference type="SUPFAM" id="SSF52317">
    <property type="entry name" value="Class I glutamine amidotransferase-like"/>
    <property type="match status" value="1"/>
</dbReference>
<comment type="catalytic activity">
    <reaction evidence="2">
        <text>4-(gamma-L-glutamylamino)butanoate + H2O = 4-aminobutanoate + L-glutamate</text>
        <dbReference type="Rhea" id="RHEA:19737"/>
        <dbReference type="ChEBI" id="CHEBI:15377"/>
        <dbReference type="ChEBI" id="CHEBI:29985"/>
        <dbReference type="ChEBI" id="CHEBI:58800"/>
        <dbReference type="ChEBI" id="CHEBI:59888"/>
        <dbReference type="EC" id="3.5.1.94"/>
    </reaction>
</comment>
<dbReference type="GO" id="GO:0016740">
    <property type="term" value="F:transferase activity"/>
    <property type="evidence" value="ECO:0007669"/>
    <property type="project" value="UniProtKB-KW"/>
</dbReference>
<dbReference type="PANTHER" id="PTHR43235:SF1">
    <property type="entry name" value="GLUTAMINE AMIDOTRANSFERASE PB2B2.05-RELATED"/>
    <property type="match status" value="1"/>
</dbReference>
<evidence type="ECO:0000256" key="2">
    <source>
        <dbReference type="ARBA" id="ARBA00052718"/>
    </source>
</evidence>
<evidence type="ECO:0000313" key="7">
    <source>
        <dbReference type="Proteomes" id="UP000318431"/>
    </source>
</evidence>
<dbReference type="OrthoDB" id="9813383at2"/>
<dbReference type="EC" id="3.5.1.94" evidence="5"/>
<dbReference type="Proteomes" id="UP000318431">
    <property type="component" value="Unassembled WGS sequence"/>
</dbReference>
<gene>
    <name evidence="6" type="ORF">IP91_01903</name>
</gene>
<dbReference type="InterPro" id="IPR011697">
    <property type="entry name" value="Peptidase_C26"/>
</dbReference>
<keyword evidence="6" id="KW-0315">Glutamine amidotransferase</keyword>